<dbReference type="Proteomes" id="UP000324800">
    <property type="component" value="Unassembled WGS sequence"/>
</dbReference>
<organism evidence="1 2">
    <name type="scientific">Streblomastix strix</name>
    <dbReference type="NCBI Taxonomy" id="222440"/>
    <lineage>
        <taxon>Eukaryota</taxon>
        <taxon>Metamonada</taxon>
        <taxon>Preaxostyla</taxon>
        <taxon>Oxymonadida</taxon>
        <taxon>Streblomastigidae</taxon>
        <taxon>Streblomastix</taxon>
    </lineage>
</organism>
<protein>
    <submittedName>
        <fullName evidence="1">Uncharacterized protein</fullName>
    </submittedName>
</protein>
<dbReference type="SUPFAM" id="SSF48371">
    <property type="entry name" value="ARM repeat"/>
    <property type="match status" value="1"/>
</dbReference>
<gene>
    <name evidence="1" type="ORF">EZS28_028139</name>
</gene>
<comment type="caution">
    <text evidence="1">The sequence shown here is derived from an EMBL/GenBank/DDBJ whole genome shotgun (WGS) entry which is preliminary data.</text>
</comment>
<accession>A0A5J4V2Q6</accession>
<proteinExistence type="predicted"/>
<reference evidence="1 2" key="1">
    <citation type="submission" date="2019-03" db="EMBL/GenBank/DDBJ databases">
        <title>Single cell metagenomics reveals metabolic interactions within the superorganism composed of flagellate Streblomastix strix and complex community of Bacteroidetes bacteria on its surface.</title>
        <authorList>
            <person name="Treitli S.C."/>
            <person name="Kolisko M."/>
            <person name="Husnik F."/>
            <person name="Keeling P."/>
            <person name="Hampl V."/>
        </authorList>
    </citation>
    <scope>NUCLEOTIDE SEQUENCE [LARGE SCALE GENOMIC DNA]</scope>
    <source>
        <strain evidence="1">ST1C</strain>
    </source>
</reference>
<dbReference type="InterPro" id="IPR016024">
    <property type="entry name" value="ARM-type_fold"/>
</dbReference>
<dbReference type="InterPro" id="IPR011989">
    <property type="entry name" value="ARM-like"/>
</dbReference>
<sequence length="381" mass="42736">MYQPEDQNLQQSQELPPFNHQELLEAPYGCTILSSVYFSQPDTIIAETAIRTILKHLPNMKKERKLDLATKGLFDDFAQLLSAKPETELAENICEIVSQLLKDQPDLADVAIEAKFLTPLLTILSGRNEQVKHVHTYCLFTFSFNTEKEVVRKLVEADSLRVIVRLLDIVDNTDILNDVVGTLYNIVLSGKEMNQKTDPHAYFSLIDGNGGINKLVDIHNKCLTEFTKGHSALTVGRLYRTLELPAQYSLIIDTLKEIVINREATRTPWDIVNAIGAIRSLALNPGNHERIVEDDFIDDIVRLLNTSKDEQILLSALLLIWKLYTNGGPDTRLIVRKSAGSTQVLARIKALTASNLDRPVQNSARTLLELLTPHPAPPQQS</sequence>
<dbReference type="EMBL" id="SNRW01010597">
    <property type="protein sequence ID" value="KAA6376335.1"/>
    <property type="molecule type" value="Genomic_DNA"/>
</dbReference>
<evidence type="ECO:0000313" key="2">
    <source>
        <dbReference type="Proteomes" id="UP000324800"/>
    </source>
</evidence>
<dbReference type="Gene3D" id="1.25.10.10">
    <property type="entry name" value="Leucine-rich Repeat Variant"/>
    <property type="match status" value="2"/>
</dbReference>
<dbReference type="AlphaFoldDB" id="A0A5J4V2Q6"/>
<evidence type="ECO:0000313" key="1">
    <source>
        <dbReference type="EMBL" id="KAA6376335.1"/>
    </source>
</evidence>
<name>A0A5J4V2Q6_9EUKA</name>